<gene>
    <name evidence="2" type="ORF">ACFQ27_06110</name>
</gene>
<dbReference type="EMBL" id="JBHTLQ010000009">
    <property type="protein sequence ID" value="MFD1190149.1"/>
    <property type="molecule type" value="Genomic_DNA"/>
</dbReference>
<dbReference type="Proteomes" id="UP001597216">
    <property type="component" value="Unassembled WGS sequence"/>
</dbReference>
<evidence type="ECO:0000313" key="2">
    <source>
        <dbReference type="EMBL" id="MFD1190149.1"/>
    </source>
</evidence>
<reference evidence="3" key="1">
    <citation type="journal article" date="2019" name="Int. J. Syst. Evol. Microbiol.">
        <title>The Global Catalogue of Microorganisms (GCM) 10K type strain sequencing project: providing services to taxonomists for standard genome sequencing and annotation.</title>
        <authorList>
            <consortium name="The Broad Institute Genomics Platform"/>
            <consortium name="The Broad Institute Genome Sequencing Center for Infectious Disease"/>
            <person name="Wu L."/>
            <person name="Ma J."/>
        </authorList>
    </citation>
    <scope>NUCLEOTIDE SEQUENCE [LARGE SCALE GENOMIC DNA]</scope>
    <source>
        <strain evidence="3">CCUG 55074</strain>
    </source>
</reference>
<proteinExistence type="predicted"/>
<dbReference type="Gene3D" id="2.40.160.10">
    <property type="entry name" value="Porin"/>
    <property type="match status" value="1"/>
</dbReference>
<comment type="caution">
    <text evidence="2">The sequence shown here is derived from an EMBL/GenBank/DDBJ whole genome shotgun (WGS) entry which is preliminary data.</text>
</comment>
<dbReference type="InterPro" id="IPR023614">
    <property type="entry name" value="Porin_dom_sf"/>
</dbReference>
<evidence type="ECO:0000313" key="3">
    <source>
        <dbReference type="Proteomes" id="UP001597216"/>
    </source>
</evidence>
<keyword evidence="3" id="KW-1185">Reference proteome</keyword>
<dbReference type="Pfam" id="PF07396">
    <property type="entry name" value="Porin_O_P"/>
    <property type="match status" value="1"/>
</dbReference>
<feature type="chain" id="PRO_5045890163" evidence="1">
    <location>
        <begin position="26"/>
        <end position="423"/>
    </location>
</feature>
<protein>
    <submittedName>
        <fullName evidence="2">OprO/OprP family phosphate-selective porin</fullName>
    </submittedName>
</protein>
<accession>A0ABW3SZ03</accession>
<keyword evidence="1" id="KW-0732">Signal</keyword>
<evidence type="ECO:0000256" key="1">
    <source>
        <dbReference type="SAM" id="SignalP"/>
    </source>
</evidence>
<dbReference type="RefSeq" id="WP_377352971.1">
    <property type="nucleotide sequence ID" value="NZ_JBHTLQ010000009.1"/>
</dbReference>
<name>A0ABW3SZ03_9CAUL</name>
<organism evidence="2 3">
    <name type="scientific">Phenylobacterium conjunctum</name>
    <dbReference type="NCBI Taxonomy" id="1298959"/>
    <lineage>
        <taxon>Bacteria</taxon>
        <taxon>Pseudomonadati</taxon>
        <taxon>Pseudomonadota</taxon>
        <taxon>Alphaproteobacteria</taxon>
        <taxon>Caulobacterales</taxon>
        <taxon>Caulobacteraceae</taxon>
        <taxon>Phenylobacterium</taxon>
    </lineage>
</organism>
<dbReference type="SUPFAM" id="SSF56935">
    <property type="entry name" value="Porins"/>
    <property type="match status" value="1"/>
</dbReference>
<feature type="signal peptide" evidence="1">
    <location>
        <begin position="1"/>
        <end position="25"/>
    </location>
</feature>
<dbReference type="InterPro" id="IPR010870">
    <property type="entry name" value="Porin_O/P"/>
</dbReference>
<sequence length="423" mass="45371">MNIKTALCAGAALCVSALAATAASAQDTTVAWKGAPQWTNDDVQFKVRGRLLIDYVFQDVDRVAPLADYQTSNIRGRQAFLGVEGKLNNYIAYKAEGGAVNGGAWSWDDVVIEFKPNEWTSIMVGNIKAAGLENLTSTRFLSFMDRGPYGDMGPDSYLASVVAKANGLNWTLTGAIQGNSLNSGDVNNTAGANPGSKERIGYTVRGSYAPILTDMDKVHLGAFARYRNHGDESGFSFAGRPSTGYGDSGRYYTTGAIGDTDVTYGVEGAWVHNNFSVQGEYADIKVNRLKTVAAGGDPDVKVGYAFVSFWPTGESRNYDAAKGEFGRPKIIDPITAGGLGGVELLARYDYADLTDAYSTATTAAGKTLSQDAGKYKGWTLGANYYPTAYVRLQANYTSADIDNPGPGRDVKINQFQMRAQLDF</sequence>